<name>A0A3R9YSH1_9HYPH</name>
<comment type="caution">
    <text evidence="1">The sequence shown here is derived from an EMBL/GenBank/DDBJ whole genome shotgun (WGS) entry which is preliminary data.</text>
</comment>
<accession>A0A3R9YSH1</accession>
<dbReference type="EMBL" id="RWKW01000042">
    <property type="protein sequence ID" value="RST86093.1"/>
    <property type="molecule type" value="Genomic_DNA"/>
</dbReference>
<keyword evidence="2" id="KW-1185">Reference proteome</keyword>
<evidence type="ECO:0000313" key="1">
    <source>
        <dbReference type="EMBL" id="RST86093.1"/>
    </source>
</evidence>
<dbReference type="Gene3D" id="2.60.120.620">
    <property type="entry name" value="q2cbj1_9rhob like domain"/>
    <property type="match status" value="1"/>
</dbReference>
<dbReference type="OrthoDB" id="7300871at2"/>
<protein>
    <submittedName>
        <fullName evidence="1">Uncharacterized protein</fullName>
    </submittedName>
</protein>
<dbReference type="AlphaFoldDB" id="A0A3R9YSH1"/>
<reference evidence="1 2" key="1">
    <citation type="submission" date="2018-12" db="EMBL/GenBank/DDBJ databases">
        <title>Mesorhizobium carbonis sp. nov., isolated from coal mine water.</title>
        <authorList>
            <person name="Xin W."/>
            <person name="Xu Z."/>
            <person name="Xiang F."/>
            <person name="Zhang J."/>
            <person name="Xi L."/>
            <person name="Liu J."/>
        </authorList>
    </citation>
    <scope>NUCLEOTIDE SEQUENCE [LARGE SCALE GENOMIC DNA]</scope>
    <source>
        <strain evidence="1 2">B2.3</strain>
    </source>
</reference>
<organism evidence="1 2">
    <name type="scientific">Aquibium carbonis</name>
    <dbReference type="NCBI Taxonomy" id="2495581"/>
    <lineage>
        <taxon>Bacteria</taxon>
        <taxon>Pseudomonadati</taxon>
        <taxon>Pseudomonadota</taxon>
        <taxon>Alphaproteobacteria</taxon>
        <taxon>Hyphomicrobiales</taxon>
        <taxon>Phyllobacteriaceae</taxon>
        <taxon>Aquibium</taxon>
    </lineage>
</organism>
<dbReference type="RefSeq" id="WP_126700249.1">
    <property type="nucleotide sequence ID" value="NZ_RWKW01000042.1"/>
</dbReference>
<dbReference type="Proteomes" id="UP000278398">
    <property type="component" value="Unassembled WGS sequence"/>
</dbReference>
<evidence type="ECO:0000313" key="2">
    <source>
        <dbReference type="Proteomes" id="UP000278398"/>
    </source>
</evidence>
<gene>
    <name evidence="1" type="ORF">EJC49_12400</name>
</gene>
<proteinExistence type="predicted"/>
<sequence>MLAINSALGEELVGHAVRSVEAAETFSDPFPHIFFRDFFPTDFYARLLEAFPPDDRFDRLKGDGTRLALRLYGDHVDRIDNEQRALWSAVSAVLVSERLEAAVRAKLAEGLEIRRRGEKVASVDDLRTIAKPVIYKDVDGYEIKPHPDTRKKVITMQLYCPADESQMDLGTTLYRASAKGLLNPGSYFLEPTKTLPFAPNVGYAFVVLKAYHTLTRMSWHGRPKITAPVERPRMSILNTFYTDETLGF</sequence>